<organism evidence="11 12">
    <name type="scientific">Pedobacter panaciterrae</name>
    <dbReference type="NCBI Taxonomy" id="363849"/>
    <lineage>
        <taxon>Bacteria</taxon>
        <taxon>Pseudomonadati</taxon>
        <taxon>Bacteroidota</taxon>
        <taxon>Sphingobacteriia</taxon>
        <taxon>Sphingobacteriales</taxon>
        <taxon>Sphingobacteriaceae</taxon>
        <taxon>Pedobacter</taxon>
    </lineage>
</organism>
<evidence type="ECO:0000256" key="7">
    <source>
        <dbReference type="ARBA" id="ARBA00023141"/>
    </source>
</evidence>
<dbReference type="CDD" id="cd00405">
    <property type="entry name" value="PRAI"/>
    <property type="match status" value="1"/>
</dbReference>
<evidence type="ECO:0000256" key="6">
    <source>
        <dbReference type="ARBA" id="ARBA00022822"/>
    </source>
</evidence>
<dbReference type="RefSeq" id="WP_288880914.1">
    <property type="nucleotide sequence ID" value="NZ_CBFGNQ010000043.1"/>
</dbReference>
<keyword evidence="12" id="KW-1185">Reference proteome</keyword>
<sequence length="209" mass="24052">MDKRLKVCGMKVPSNIEMVADLQPDYMGFIFYNGSKRFIADLSAQFVKDLPSNIKKTGVFVNEELRTVVERVLEYGLYAVQLHGNESANYCSQLKALLDIEVIKAFGIDEQFDFEQLEAYADSVDYFLFDTQTPDHGGSGRTFNWELLQKYVLDKPYFLSGGIDLESIDEINRIKDVRFYAIDINSKFELEPGLKDIDKLIDFKNMLSY</sequence>
<gene>
    <name evidence="9" type="primary">trpF</name>
    <name evidence="11" type="ORF">WAE58_03295</name>
</gene>
<dbReference type="HAMAP" id="MF_00135">
    <property type="entry name" value="PRAI"/>
    <property type="match status" value="1"/>
</dbReference>
<evidence type="ECO:0000256" key="4">
    <source>
        <dbReference type="ARBA" id="ARBA00022272"/>
    </source>
</evidence>
<keyword evidence="8 9" id="KW-0413">Isomerase</keyword>
<comment type="caution">
    <text evidence="11">The sequence shown here is derived from an EMBL/GenBank/DDBJ whole genome shotgun (WGS) entry which is preliminary data.</text>
</comment>
<dbReference type="Pfam" id="PF00697">
    <property type="entry name" value="PRAI"/>
    <property type="match status" value="1"/>
</dbReference>
<dbReference type="PANTHER" id="PTHR42894:SF1">
    <property type="entry name" value="N-(5'-PHOSPHORIBOSYL)ANTHRANILATE ISOMERASE"/>
    <property type="match status" value="1"/>
</dbReference>
<dbReference type="SUPFAM" id="SSF51366">
    <property type="entry name" value="Ribulose-phoshate binding barrel"/>
    <property type="match status" value="1"/>
</dbReference>
<evidence type="ECO:0000256" key="8">
    <source>
        <dbReference type="ARBA" id="ARBA00023235"/>
    </source>
</evidence>
<dbReference type="InterPro" id="IPR044643">
    <property type="entry name" value="TrpF_fam"/>
</dbReference>
<comment type="catalytic activity">
    <reaction evidence="1 9">
        <text>N-(5-phospho-beta-D-ribosyl)anthranilate = 1-(2-carboxyphenylamino)-1-deoxy-D-ribulose 5-phosphate</text>
        <dbReference type="Rhea" id="RHEA:21540"/>
        <dbReference type="ChEBI" id="CHEBI:18277"/>
        <dbReference type="ChEBI" id="CHEBI:58613"/>
        <dbReference type="EC" id="5.3.1.24"/>
    </reaction>
</comment>
<evidence type="ECO:0000256" key="2">
    <source>
        <dbReference type="ARBA" id="ARBA00004664"/>
    </source>
</evidence>
<feature type="domain" description="N-(5'phosphoribosyl) anthranilate isomerase (PRAI)" evidence="10">
    <location>
        <begin position="6"/>
        <end position="203"/>
    </location>
</feature>
<reference evidence="11 12" key="1">
    <citation type="submission" date="2024-03" db="EMBL/GenBank/DDBJ databases">
        <title>Sequence of Lycoming College Course Isolates.</title>
        <authorList>
            <person name="Plotts O."/>
            <person name="Newman J."/>
        </authorList>
    </citation>
    <scope>NUCLEOTIDE SEQUENCE [LARGE SCALE GENOMIC DNA]</scope>
    <source>
        <strain evidence="11 12">CJB-3</strain>
    </source>
</reference>
<keyword evidence="5 9" id="KW-0028">Amino-acid biosynthesis</keyword>
<dbReference type="InterPro" id="IPR013785">
    <property type="entry name" value="Aldolase_TIM"/>
</dbReference>
<dbReference type="Gene3D" id="3.20.20.70">
    <property type="entry name" value="Aldolase class I"/>
    <property type="match status" value="1"/>
</dbReference>
<dbReference type="EC" id="5.3.1.24" evidence="3 9"/>
<accession>A0ABU8NHT1</accession>
<evidence type="ECO:0000256" key="5">
    <source>
        <dbReference type="ARBA" id="ARBA00022605"/>
    </source>
</evidence>
<protein>
    <recommendedName>
        <fullName evidence="4 9">N-(5'-phosphoribosyl)anthranilate isomerase</fullName>
        <shortName evidence="9">PRAI</shortName>
        <ecNumber evidence="3 9">5.3.1.24</ecNumber>
    </recommendedName>
</protein>
<keyword evidence="7 9" id="KW-0057">Aromatic amino acid biosynthesis</keyword>
<evidence type="ECO:0000256" key="9">
    <source>
        <dbReference type="HAMAP-Rule" id="MF_00135"/>
    </source>
</evidence>
<dbReference type="PANTHER" id="PTHR42894">
    <property type="entry name" value="N-(5'-PHOSPHORIBOSYL)ANTHRANILATE ISOMERASE"/>
    <property type="match status" value="1"/>
</dbReference>
<dbReference type="GO" id="GO:0016853">
    <property type="term" value="F:isomerase activity"/>
    <property type="evidence" value="ECO:0007669"/>
    <property type="project" value="UniProtKB-KW"/>
</dbReference>
<evidence type="ECO:0000259" key="10">
    <source>
        <dbReference type="Pfam" id="PF00697"/>
    </source>
</evidence>
<keyword evidence="6 9" id="KW-0822">Tryptophan biosynthesis</keyword>
<proteinExistence type="inferred from homology"/>
<evidence type="ECO:0000256" key="3">
    <source>
        <dbReference type="ARBA" id="ARBA00012572"/>
    </source>
</evidence>
<dbReference type="EMBL" id="JBBEUB010000001">
    <property type="protein sequence ID" value="MEJ2901434.1"/>
    <property type="molecule type" value="Genomic_DNA"/>
</dbReference>
<dbReference type="InterPro" id="IPR011060">
    <property type="entry name" value="RibuloseP-bd_barrel"/>
</dbReference>
<name>A0ABU8NHT1_9SPHI</name>
<evidence type="ECO:0000256" key="1">
    <source>
        <dbReference type="ARBA" id="ARBA00001164"/>
    </source>
</evidence>
<dbReference type="InterPro" id="IPR001240">
    <property type="entry name" value="PRAI_dom"/>
</dbReference>
<dbReference type="Proteomes" id="UP001378956">
    <property type="component" value="Unassembled WGS sequence"/>
</dbReference>
<comment type="pathway">
    <text evidence="2 9">Amino-acid biosynthesis; L-tryptophan biosynthesis; L-tryptophan from chorismate: step 3/5.</text>
</comment>
<evidence type="ECO:0000313" key="12">
    <source>
        <dbReference type="Proteomes" id="UP001378956"/>
    </source>
</evidence>
<comment type="similarity">
    <text evidence="9">Belongs to the TrpF family.</text>
</comment>
<evidence type="ECO:0000313" key="11">
    <source>
        <dbReference type="EMBL" id="MEJ2901434.1"/>
    </source>
</evidence>